<keyword evidence="6" id="KW-0479">Metal-binding</keyword>
<evidence type="ECO:0000256" key="7">
    <source>
        <dbReference type="ARBA" id="ARBA00023004"/>
    </source>
</evidence>
<dbReference type="Gene3D" id="2.40.30.10">
    <property type="entry name" value="Translation factors"/>
    <property type="match status" value="1"/>
</dbReference>
<keyword evidence="8" id="KW-0520">NAD</keyword>
<keyword evidence="7" id="KW-0408">Iron</keyword>
<keyword evidence="5 12" id="KW-0561">Oxygen transport</keyword>
<dbReference type="PANTHER" id="PTHR43396:SF3">
    <property type="entry name" value="FLAVOHEMOPROTEIN"/>
    <property type="match status" value="1"/>
</dbReference>
<evidence type="ECO:0000259" key="13">
    <source>
        <dbReference type="PROSITE" id="PS01033"/>
    </source>
</evidence>
<evidence type="ECO:0000256" key="3">
    <source>
        <dbReference type="ARBA" id="ARBA00022575"/>
    </source>
</evidence>
<dbReference type="InterPro" id="IPR001433">
    <property type="entry name" value="OxRdtase_FAD/NAD-bd"/>
</dbReference>
<dbReference type="RefSeq" id="WP_257718311.1">
    <property type="nucleotide sequence ID" value="NZ_JANJOU010000023.1"/>
</dbReference>
<organism evidence="15 16">
    <name type="scientific">Roseomonas populi</name>
    <dbReference type="NCBI Taxonomy" id="3121582"/>
    <lineage>
        <taxon>Bacteria</taxon>
        <taxon>Pseudomonadati</taxon>
        <taxon>Pseudomonadota</taxon>
        <taxon>Alphaproteobacteria</taxon>
        <taxon>Acetobacterales</taxon>
        <taxon>Roseomonadaceae</taxon>
        <taxon>Roseomonas</taxon>
    </lineage>
</organism>
<dbReference type="PROSITE" id="PS01033">
    <property type="entry name" value="GLOBIN"/>
    <property type="match status" value="1"/>
</dbReference>
<proteinExistence type="inferred from homology"/>
<keyword evidence="15" id="KW-0560">Oxidoreductase</keyword>
<evidence type="ECO:0000256" key="9">
    <source>
        <dbReference type="ARBA" id="ARBA00025094"/>
    </source>
</evidence>
<dbReference type="Proteomes" id="UP001524642">
    <property type="component" value="Unassembled WGS sequence"/>
</dbReference>
<dbReference type="NCBIfam" id="NF009805">
    <property type="entry name" value="PRK13289.1"/>
    <property type="match status" value="1"/>
</dbReference>
<evidence type="ECO:0000313" key="15">
    <source>
        <dbReference type="EMBL" id="MCR0984656.1"/>
    </source>
</evidence>
<comment type="catalytic activity">
    <reaction evidence="11">
        <text>2 nitric oxide + NADPH + 2 O2 = 2 nitrate + NADP(+) + H(+)</text>
        <dbReference type="Rhea" id="RHEA:19465"/>
        <dbReference type="ChEBI" id="CHEBI:15378"/>
        <dbReference type="ChEBI" id="CHEBI:15379"/>
        <dbReference type="ChEBI" id="CHEBI:16480"/>
        <dbReference type="ChEBI" id="CHEBI:17632"/>
        <dbReference type="ChEBI" id="CHEBI:57783"/>
        <dbReference type="ChEBI" id="CHEBI:58349"/>
        <dbReference type="EC" id="1.14.12.17"/>
    </reaction>
</comment>
<dbReference type="EC" id="1.14.12.17" evidence="2"/>
<dbReference type="SUPFAM" id="SSF46458">
    <property type="entry name" value="Globin-like"/>
    <property type="match status" value="1"/>
</dbReference>
<evidence type="ECO:0000259" key="14">
    <source>
        <dbReference type="PROSITE" id="PS51384"/>
    </source>
</evidence>
<dbReference type="SUPFAM" id="SSF63380">
    <property type="entry name" value="Riboflavin synthase domain-like"/>
    <property type="match status" value="1"/>
</dbReference>
<dbReference type="InterPro" id="IPR017927">
    <property type="entry name" value="FAD-bd_FR_type"/>
</dbReference>
<dbReference type="InterPro" id="IPR017938">
    <property type="entry name" value="Riboflavin_synthase-like_b-brl"/>
</dbReference>
<keyword evidence="16" id="KW-1185">Reference proteome</keyword>
<keyword evidence="3" id="KW-0216">Detoxification</keyword>
<protein>
    <recommendedName>
        <fullName evidence="2">nitric oxide dioxygenase</fullName>
        <ecNumber evidence="2">1.14.12.17</ecNumber>
    </recommendedName>
</protein>
<dbReference type="InterPro" id="IPR039261">
    <property type="entry name" value="FNR_nucleotide-bd"/>
</dbReference>
<keyword evidence="12" id="KW-0813">Transport</keyword>
<accession>A0ABT1X972</accession>
<evidence type="ECO:0000313" key="16">
    <source>
        <dbReference type="Proteomes" id="UP001524642"/>
    </source>
</evidence>
<evidence type="ECO:0000256" key="8">
    <source>
        <dbReference type="ARBA" id="ARBA00023027"/>
    </source>
</evidence>
<dbReference type="PRINTS" id="PR00410">
    <property type="entry name" value="PHEHYDRXLASE"/>
</dbReference>
<dbReference type="GO" id="GO:0008941">
    <property type="term" value="F:nitric oxide dioxygenase NAD(P)H activity"/>
    <property type="evidence" value="ECO:0007669"/>
    <property type="project" value="UniProtKB-EC"/>
</dbReference>
<evidence type="ECO:0000256" key="11">
    <source>
        <dbReference type="ARBA" id="ARBA00049433"/>
    </source>
</evidence>
<comment type="similarity">
    <text evidence="12">Belongs to the globin family.</text>
</comment>
<evidence type="ECO:0000256" key="10">
    <source>
        <dbReference type="ARBA" id="ARBA00048649"/>
    </source>
</evidence>
<comment type="function">
    <text evidence="9">Is involved in NO detoxification in an aerobic process, termed nitric oxide dioxygenase (NOD) reaction that utilizes O(2) and NAD(P)H to convert NO to nitrate, which protects the bacterium from various noxious nitrogen compounds. Therefore, plays a central role in the inducible response to nitrosative stress.</text>
</comment>
<dbReference type="Gene3D" id="1.10.490.10">
    <property type="entry name" value="Globins"/>
    <property type="match status" value="1"/>
</dbReference>
<evidence type="ECO:0000256" key="6">
    <source>
        <dbReference type="ARBA" id="ARBA00022723"/>
    </source>
</evidence>
<name>A0ABT1X972_9PROT</name>
<dbReference type="SUPFAM" id="SSF52343">
    <property type="entry name" value="Ferredoxin reductase-like, C-terminal NADP-linked domain"/>
    <property type="match status" value="1"/>
</dbReference>
<comment type="catalytic activity">
    <reaction evidence="10">
        <text>2 nitric oxide + NADH + 2 O2 = 2 nitrate + NAD(+) + H(+)</text>
        <dbReference type="Rhea" id="RHEA:19469"/>
        <dbReference type="ChEBI" id="CHEBI:15378"/>
        <dbReference type="ChEBI" id="CHEBI:15379"/>
        <dbReference type="ChEBI" id="CHEBI:16480"/>
        <dbReference type="ChEBI" id="CHEBI:17632"/>
        <dbReference type="ChEBI" id="CHEBI:57540"/>
        <dbReference type="ChEBI" id="CHEBI:57945"/>
        <dbReference type="EC" id="1.14.12.17"/>
    </reaction>
</comment>
<dbReference type="CDD" id="cd06184">
    <property type="entry name" value="flavohem_like_fad_nad_binding"/>
    <property type="match status" value="1"/>
</dbReference>
<comment type="caution">
    <text evidence="15">The sequence shown here is derived from an EMBL/GenBank/DDBJ whole genome shotgun (WGS) entry which is preliminary data.</text>
</comment>
<feature type="domain" description="Globin" evidence="13">
    <location>
        <begin position="4"/>
        <end position="141"/>
    </location>
</feature>
<dbReference type="InterPro" id="IPR000971">
    <property type="entry name" value="Globin"/>
</dbReference>
<dbReference type="PANTHER" id="PTHR43396">
    <property type="entry name" value="FLAVOHEMOPROTEIN"/>
    <property type="match status" value="1"/>
</dbReference>
<keyword evidence="4 12" id="KW-0349">Heme</keyword>
<dbReference type="EMBL" id="JANJOU010000023">
    <property type="protein sequence ID" value="MCR0984656.1"/>
    <property type="molecule type" value="Genomic_DNA"/>
</dbReference>
<reference evidence="15 16" key="1">
    <citation type="submission" date="2022-06" db="EMBL/GenBank/DDBJ databases">
        <title>Roseomonas CN29.</title>
        <authorList>
            <person name="Cheng Y."/>
            <person name="He X."/>
        </authorList>
    </citation>
    <scope>NUCLEOTIDE SEQUENCE [LARGE SCALE GENOMIC DNA]</scope>
    <source>
        <strain evidence="15 16">CN29</strain>
    </source>
</reference>
<evidence type="ECO:0000256" key="1">
    <source>
        <dbReference type="ARBA" id="ARBA00006401"/>
    </source>
</evidence>
<dbReference type="InterPro" id="IPR012292">
    <property type="entry name" value="Globin/Proto"/>
</dbReference>
<dbReference type="Pfam" id="PF00042">
    <property type="entry name" value="Globin"/>
    <property type="match status" value="1"/>
</dbReference>
<evidence type="ECO:0000256" key="2">
    <source>
        <dbReference type="ARBA" id="ARBA00012229"/>
    </source>
</evidence>
<evidence type="ECO:0000256" key="12">
    <source>
        <dbReference type="RuleBase" id="RU000356"/>
    </source>
</evidence>
<evidence type="ECO:0000256" key="4">
    <source>
        <dbReference type="ARBA" id="ARBA00022617"/>
    </source>
</evidence>
<comment type="similarity">
    <text evidence="1">In the C-terminal section; belongs to the flavoprotein pyridine nucleotide cytochrome reductase family.</text>
</comment>
<dbReference type="Gene3D" id="3.40.50.80">
    <property type="entry name" value="Nucleotide-binding domain of ferredoxin-NADP reductase (FNR) module"/>
    <property type="match status" value="1"/>
</dbReference>
<dbReference type="Pfam" id="PF00175">
    <property type="entry name" value="NAD_binding_1"/>
    <property type="match status" value="1"/>
</dbReference>
<dbReference type="PROSITE" id="PS51384">
    <property type="entry name" value="FAD_FR"/>
    <property type="match status" value="1"/>
</dbReference>
<dbReference type="InterPro" id="IPR009050">
    <property type="entry name" value="Globin-like_sf"/>
</dbReference>
<sequence length="403" mass="43523">MPRHLTDQTIAIVKATVPALEAHSLAITSRMYQRMFENAAIRDLFNQSHHGETGSQPRALAAAVLAYAQNIDNLGVLTAAVERIAQKHVGLNILEEHYPFVAEALLGAIKDVLGEAATPEILNAWGEAYWFLADVLIGREKQIYAEHAAAPGGWSGWRDFIVAEKKVESTIVTSFTLVPADGGPVLRHRPGEYLTFWLEIPGHAPLKRNYSISSAPDSRRYRISVKREPMGIASNWLHDAVLPGTRLRVAAPAGDFVLPEEAPRPVVLLSGGVGQTPLLSMLHAISARPGATAQVVHGSRSGATHALGGERRALAAASAGRITVTTFYEAPRPGDVAGRDYDHAGRITPEWLRVNTPLAGADYYLCGPRPFLRDLSKALVSLGVPAAQIHYEFFGPADELLAA</sequence>
<feature type="domain" description="FAD-binding FR-type" evidence="14">
    <location>
        <begin position="155"/>
        <end position="259"/>
    </location>
</feature>
<gene>
    <name evidence="15" type="primary">hmpA</name>
    <name evidence="15" type="ORF">NRP21_21590</name>
</gene>
<evidence type="ECO:0000256" key="5">
    <source>
        <dbReference type="ARBA" id="ARBA00022621"/>
    </source>
</evidence>